<dbReference type="EMBL" id="CP132191">
    <property type="protein sequence ID" value="WLP85274.1"/>
    <property type="molecule type" value="Genomic_DNA"/>
</dbReference>
<dbReference type="Proteomes" id="UP001237011">
    <property type="component" value="Chromosome"/>
</dbReference>
<evidence type="ECO:0000313" key="2">
    <source>
        <dbReference type="Proteomes" id="UP001237011"/>
    </source>
</evidence>
<dbReference type="InterPro" id="IPR043502">
    <property type="entry name" value="DNA/RNA_pol_sf"/>
</dbReference>
<sequence>MKEQLNKVKGIPCDVWVYDIEVFKQYWCITFLNIKTAELVVIDNDYKALQQVMKYKIKGILGGFNNVRYDDYILKALLQGLNPYNLSQWIVKEKKAPWEYKGMRPSKLPVATFDVSDLISPTRMSLKKYEAFLGVSIEESDVPFDYDKELTQQQKDSILKYNAYDVKITALLLVKFIDQLIIKMNLISDYKLPTQFLARTNTRITAKIFEADKSLLPRYKTYKYEAPQNIKQLYKMYAPQYFWIIEKFESVEYKTKYSASYEEKQIEFGIKFQNMDLKFASGGLHGAVENYISTKDENIITIDITSNYGALIAKYNFGSRATRDMSKKMQELFNQRVKIKHVDKIKAAYLKDLIVRPFGAMDDINNDLWDPRQRQAICITGQLIIFLLSVMLSPYCEFLQVNTDGIYFKTSKENETKIKQLCDLWEKNTLMSLEWEWNKRIIQKDVNNYILIKQDDSLKTKGAQVKYYAAQFDNDTYHTVRGAVNNNLTIIDKCVVNYFVKNIPVMETLKQEKELVRFQFVYSLNGNYTDSFYGDKLLKPRKVWRIFYTLDGEPVFKAYKVNGEWKKDKVPQSSERNTIITSDIRKLTPQDIKLDYNYYEEIATNRINLYKYGENKKENITRMYPGESFECFLCGNSLMNETVVRYILDNEVCRECYIKKA</sequence>
<dbReference type="Gene3D" id="3.90.1600.10">
    <property type="entry name" value="Palm domain of DNA polymerase"/>
    <property type="match status" value="1"/>
</dbReference>
<dbReference type="InterPro" id="IPR023211">
    <property type="entry name" value="DNA_pol_palm_dom_sf"/>
</dbReference>
<evidence type="ECO:0008006" key="3">
    <source>
        <dbReference type="Google" id="ProtNLM"/>
    </source>
</evidence>
<proteinExistence type="predicted"/>
<reference evidence="1" key="1">
    <citation type="submission" date="2023-08" db="EMBL/GenBank/DDBJ databases">
        <title>Complete genome sequence of Mycoplasma seminis 2200.</title>
        <authorList>
            <person name="Spergser J."/>
        </authorList>
    </citation>
    <scope>NUCLEOTIDE SEQUENCE [LARGE SCALE GENOMIC DNA]</scope>
    <source>
        <strain evidence="1">2200</strain>
    </source>
</reference>
<keyword evidence="2" id="KW-1185">Reference proteome</keyword>
<dbReference type="SUPFAM" id="SSF56672">
    <property type="entry name" value="DNA/RNA polymerases"/>
    <property type="match status" value="1"/>
</dbReference>
<protein>
    <recommendedName>
        <fullName evidence="3">DNA-directed DNA polymerase</fullName>
    </recommendedName>
</protein>
<dbReference type="SUPFAM" id="SSF53098">
    <property type="entry name" value="Ribonuclease H-like"/>
    <property type="match status" value="1"/>
</dbReference>
<dbReference type="InterPro" id="IPR012337">
    <property type="entry name" value="RNaseH-like_sf"/>
</dbReference>
<evidence type="ECO:0000313" key="1">
    <source>
        <dbReference type="EMBL" id="WLP85274.1"/>
    </source>
</evidence>
<name>A0ABY9HAQ4_9MOLU</name>
<gene>
    <name evidence="1" type="ORF">Q8852_03045</name>
</gene>
<organism evidence="1 2">
    <name type="scientific">Mycoplasma seminis</name>
    <dbReference type="NCBI Taxonomy" id="512749"/>
    <lineage>
        <taxon>Bacteria</taxon>
        <taxon>Bacillati</taxon>
        <taxon>Mycoplasmatota</taxon>
        <taxon>Mollicutes</taxon>
        <taxon>Mycoplasmataceae</taxon>
        <taxon>Mycoplasma</taxon>
    </lineage>
</organism>
<accession>A0ABY9HAQ4</accession>
<dbReference type="RefSeq" id="WP_305937710.1">
    <property type="nucleotide sequence ID" value="NZ_CP132191.1"/>
</dbReference>